<dbReference type="KEGG" id="nyu:D7D52_34255"/>
<evidence type="ECO:0000313" key="4">
    <source>
        <dbReference type="Proteomes" id="UP000267164"/>
    </source>
</evidence>
<evidence type="ECO:0000313" key="3">
    <source>
        <dbReference type="EMBL" id="AYF78048.1"/>
    </source>
</evidence>
<reference evidence="3 4" key="1">
    <citation type="submission" date="2018-09" db="EMBL/GenBank/DDBJ databases">
        <title>Nocardia yunnanensis sp. nov., an actinomycete isolated from a soil sample.</title>
        <authorList>
            <person name="Zhang J."/>
        </authorList>
    </citation>
    <scope>NUCLEOTIDE SEQUENCE [LARGE SCALE GENOMIC DNA]</scope>
    <source>
        <strain evidence="3 4">CFHS0054</strain>
    </source>
</reference>
<name>A0A386ZKU8_9NOCA</name>
<keyword evidence="4" id="KW-1185">Reference proteome</keyword>
<dbReference type="OrthoDB" id="3352000at2"/>
<accession>A0A386ZKU8</accession>
<dbReference type="InterPro" id="IPR009492">
    <property type="entry name" value="TniQ"/>
</dbReference>
<evidence type="ECO:0000256" key="1">
    <source>
        <dbReference type="SAM" id="MobiDB-lite"/>
    </source>
</evidence>
<protein>
    <recommendedName>
        <fullName evidence="2">TniQ domain-containing protein</fullName>
    </recommendedName>
</protein>
<gene>
    <name evidence="3" type="ORF">D7D52_34255</name>
</gene>
<sequence>MNLALWQRPAMPLPFSVRPVRGETTSSYLFRLARTNELVVPTTLLRALGEPSVSLDQYMLRDHEEIMLNSAAQQRLACFAGMPLERLRRSLPLPALAGTRASSSPRTAIQIISSLVRGHCASCCARIPGNPPIQIYFAQSSIICRRHRRWLGTRYERVQIDLSGSPEILTAYRRRDRLFRAEENQHWVDTQFAAAQAITTAWSRITDSFYHTPLLRRWEARSGVLASATQVPIPPSLVMMPETVIIAEAICDPVWRHQVATAEHYFQQRNFYAHMVEQLRLRRTTAYAFSAYNDPLRDWVERHRLQHRSTYTVRSATPHRKSAARSRDSQ</sequence>
<dbReference type="Proteomes" id="UP000267164">
    <property type="component" value="Chromosome"/>
</dbReference>
<evidence type="ECO:0000259" key="2">
    <source>
        <dbReference type="Pfam" id="PF06527"/>
    </source>
</evidence>
<dbReference type="EMBL" id="CP032568">
    <property type="protein sequence ID" value="AYF78048.1"/>
    <property type="molecule type" value="Genomic_DNA"/>
</dbReference>
<dbReference type="AlphaFoldDB" id="A0A386ZKU8"/>
<proteinExistence type="predicted"/>
<dbReference type="RefSeq" id="WP_120743118.1">
    <property type="nucleotide sequence ID" value="NZ_CP032568.1"/>
</dbReference>
<feature type="region of interest" description="Disordered" evidence="1">
    <location>
        <begin position="310"/>
        <end position="330"/>
    </location>
</feature>
<dbReference type="Pfam" id="PF06527">
    <property type="entry name" value="TniQ"/>
    <property type="match status" value="1"/>
</dbReference>
<organism evidence="3 4">
    <name type="scientific">Nocardia yunnanensis</name>
    <dbReference type="NCBI Taxonomy" id="2382165"/>
    <lineage>
        <taxon>Bacteria</taxon>
        <taxon>Bacillati</taxon>
        <taxon>Actinomycetota</taxon>
        <taxon>Actinomycetes</taxon>
        <taxon>Mycobacteriales</taxon>
        <taxon>Nocardiaceae</taxon>
        <taxon>Nocardia</taxon>
    </lineage>
</organism>
<feature type="domain" description="TniQ" evidence="2">
    <location>
        <begin position="14"/>
        <end position="123"/>
    </location>
</feature>